<dbReference type="InterPro" id="IPR002797">
    <property type="entry name" value="Polysacc_synth"/>
</dbReference>
<feature type="transmembrane region" description="Helical" evidence="6">
    <location>
        <begin position="190"/>
        <end position="212"/>
    </location>
</feature>
<evidence type="ECO:0000256" key="3">
    <source>
        <dbReference type="ARBA" id="ARBA00022692"/>
    </source>
</evidence>
<dbReference type="Pfam" id="PF01943">
    <property type="entry name" value="Polysacc_synt"/>
    <property type="match status" value="1"/>
</dbReference>
<feature type="transmembrane region" description="Helical" evidence="6">
    <location>
        <begin position="129"/>
        <end position="154"/>
    </location>
</feature>
<feature type="transmembrane region" description="Helical" evidence="6">
    <location>
        <begin position="376"/>
        <end position="395"/>
    </location>
</feature>
<dbReference type="AlphaFoldDB" id="A0A2N3PVK3"/>
<dbReference type="PANTHER" id="PTHR30250">
    <property type="entry name" value="PST FAMILY PREDICTED COLANIC ACID TRANSPORTER"/>
    <property type="match status" value="1"/>
</dbReference>
<feature type="transmembrane region" description="Helical" evidence="6">
    <location>
        <begin position="344"/>
        <end position="364"/>
    </location>
</feature>
<evidence type="ECO:0000256" key="5">
    <source>
        <dbReference type="ARBA" id="ARBA00023136"/>
    </source>
</evidence>
<evidence type="ECO:0000256" key="2">
    <source>
        <dbReference type="ARBA" id="ARBA00022475"/>
    </source>
</evidence>
<dbReference type="RefSeq" id="WP_101250718.1">
    <property type="nucleotide sequence ID" value="NZ_PIUM01000011.1"/>
</dbReference>
<feature type="transmembrane region" description="Helical" evidence="6">
    <location>
        <begin position="260"/>
        <end position="282"/>
    </location>
</feature>
<feature type="transmembrane region" description="Helical" evidence="6">
    <location>
        <begin position="166"/>
        <end position="184"/>
    </location>
</feature>
<gene>
    <name evidence="7" type="ORF">CWS72_11325</name>
</gene>
<sequence>MSPGIRFGKAARQRGMIRGSLIGVAARFLDLPSRYGFHLLVAAALGVERAGQFYIVFSVMAALSGLGRLGVDRALTRHLAIVTAEGRPGLAVPAVRRALVLVFAASGLVSLLLFAAAQPFAELVLRKPALAGPLALGALAIIPQNLGTVMAGGLAGLQRIGFSQMIYSWLWPALFCLVALGTGINLEGALLLIALSFAVTALVGGGLLREFLPKPAAAGTGGAPALLRQGLSLFSLELTQLAISSAPVLILGILASSREVGLFALAWRIALLVNIVVGGVAAMASPRYAALHAGGDLSALDRAASQAIGLCLVLVVLPVAVMLVSPASLLGLFGPGYADGASVLRVLALGQLAAAASAAMPELLGMTGHLADLRRLNAMSLLVLLIGTLGLTPSFGAAGTAWAVSGSLAVNGFGAVTLARRRLGLRPWTHLFGVFRGKGVK</sequence>
<evidence type="ECO:0000256" key="1">
    <source>
        <dbReference type="ARBA" id="ARBA00004651"/>
    </source>
</evidence>
<keyword evidence="4 6" id="KW-1133">Transmembrane helix</keyword>
<accession>A0A2N3PVK3</accession>
<comment type="subcellular location">
    <subcellularLocation>
        <location evidence="1">Cell membrane</location>
        <topology evidence="1">Multi-pass membrane protein</topology>
    </subcellularLocation>
</comment>
<evidence type="ECO:0000313" key="8">
    <source>
        <dbReference type="Proteomes" id="UP000233293"/>
    </source>
</evidence>
<name>A0A2N3PVK3_9PROT</name>
<evidence type="ECO:0000313" key="7">
    <source>
        <dbReference type="EMBL" id="PKU24432.1"/>
    </source>
</evidence>
<comment type="caution">
    <text evidence="7">The sequence shown here is derived from an EMBL/GenBank/DDBJ whole genome shotgun (WGS) entry which is preliminary data.</text>
</comment>
<dbReference type="InterPro" id="IPR050833">
    <property type="entry name" value="Poly_Biosynth_Transport"/>
</dbReference>
<keyword evidence="2" id="KW-1003">Cell membrane</keyword>
<dbReference type="OrthoDB" id="9800982at2"/>
<dbReference type="Proteomes" id="UP000233293">
    <property type="component" value="Unassembled WGS sequence"/>
</dbReference>
<dbReference type="EMBL" id="PIUM01000011">
    <property type="protein sequence ID" value="PKU24432.1"/>
    <property type="molecule type" value="Genomic_DNA"/>
</dbReference>
<feature type="transmembrane region" description="Helical" evidence="6">
    <location>
        <begin position="98"/>
        <end position="117"/>
    </location>
</feature>
<keyword evidence="5 6" id="KW-0472">Membrane</keyword>
<evidence type="ECO:0008006" key="9">
    <source>
        <dbReference type="Google" id="ProtNLM"/>
    </source>
</evidence>
<evidence type="ECO:0000256" key="4">
    <source>
        <dbReference type="ARBA" id="ARBA00022989"/>
    </source>
</evidence>
<proteinExistence type="predicted"/>
<evidence type="ECO:0000256" key="6">
    <source>
        <dbReference type="SAM" id="Phobius"/>
    </source>
</evidence>
<feature type="transmembrane region" description="Helical" evidence="6">
    <location>
        <begin position="303"/>
        <end position="324"/>
    </location>
</feature>
<protein>
    <recommendedName>
        <fullName evidence="9">Polysaccharide biosynthesis protein C-terminal domain-containing protein</fullName>
    </recommendedName>
</protein>
<reference evidence="8" key="1">
    <citation type="submission" date="2017-12" db="EMBL/GenBank/DDBJ databases">
        <title>Draft genome sequence of Telmatospirillum siberiense 26-4b1T, an acidotolerant peatland alphaproteobacterium potentially involved in sulfur cycling.</title>
        <authorList>
            <person name="Hausmann B."/>
            <person name="Pjevac P."/>
            <person name="Schreck K."/>
            <person name="Herbold C.W."/>
            <person name="Daims H."/>
            <person name="Wagner M."/>
            <person name="Pester M."/>
            <person name="Loy A."/>
        </authorList>
    </citation>
    <scope>NUCLEOTIDE SEQUENCE [LARGE SCALE GENOMIC DNA]</scope>
    <source>
        <strain evidence="8">26-4b1</strain>
    </source>
</reference>
<dbReference type="PANTHER" id="PTHR30250:SF11">
    <property type="entry name" value="O-ANTIGEN TRANSPORTER-RELATED"/>
    <property type="match status" value="1"/>
</dbReference>
<organism evidence="7 8">
    <name type="scientific">Telmatospirillum siberiense</name>
    <dbReference type="NCBI Taxonomy" id="382514"/>
    <lineage>
        <taxon>Bacteria</taxon>
        <taxon>Pseudomonadati</taxon>
        <taxon>Pseudomonadota</taxon>
        <taxon>Alphaproteobacteria</taxon>
        <taxon>Rhodospirillales</taxon>
        <taxon>Rhodospirillaceae</taxon>
        <taxon>Telmatospirillum</taxon>
    </lineage>
</organism>
<keyword evidence="8" id="KW-1185">Reference proteome</keyword>
<keyword evidence="3 6" id="KW-0812">Transmembrane</keyword>
<dbReference type="GO" id="GO:0005886">
    <property type="term" value="C:plasma membrane"/>
    <property type="evidence" value="ECO:0007669"/>
    <property type="project" value="UniProtKB-SubCell"/>
</dbReference>
<feature type="transmembrane region" description="Helical" evidence="6">
    <location>
        <begin position="233"/>
        <end position="254"/>
    </location>
</feature>